<dbReference type="Pfam" id="PF03845">
    <property type="entry name" value="Spore_permease"/>
    <property type="match status" value="1"/>
</dbReference>
<evidence type="ECO:0000256" key="7">
    <source>
        <dbReference type="ARBA" id="ARBA00023136"/>
    </source>
</evidence>
<protein>
    <submittedName>
        <fullName evidence="9">Spore germination protein (Amino acid permease)</fullName>
    </submittedName>
</protein>
<dbReference type="RefSeq" id="WP_209811925.1">
    <property type="nucleotide sequence ID" value="NZ_JAGGKT010000014.1"/>
</dbReference>
<keyword evidence="5 8" id="KW-0812">Transmembrane</keyword>
<evidence type="ECO:0000256" key="3">
    <source>
        <dbReference type="ARBA" id="ARBA00022448"/>
    </source>
</evidence>
<comment type="subcellular location">
    <subcellularLocation>
        <location evidence="1">Membrane</location>
        <topology evidence="1">Multi-pass membrane protein</topology>
    </subcellularLocation>
</comment>
<keyword evidence="3" id="KW-0813">Transport</keyword>
<evidence type="ECO:0000313" key="10">
    <source>
        <dbReference type="Proteomes" id="UP001519343"/>
    </source>
</evidence>
<dbReference type="PANTHER" id="PTHR34975:SF2">
    <property type="entry name" value="SPORE GERMINATION PROTEIN A2"/>
    <property type="match status" value="1"/>
</dbReference>
<feature type="transmembrane region" description="Helical" evidence="8">
    <location>
        <begin position="333"/>
        <end position="355"/>
    </location>
</feature>
<accession>A0ABS4GUU9</accession>
<evidence type="ECO:0000256" key="2">
    <source>
        <dbReference type="ARBA" id="ARBA00007998"/>
    </source>
</evidence>
<organism evidence="9 10">
    <name type="scientific">Ammoniphilus resinae</name>
    <dbReference type="NCBI Taxonomy" id="861532"/>
    <lineage>
        <taxon>Bacteria</taxon>
        <taxon>Bacillati</taxon>
        <taxon>Bacillota</taxon>
        <taxon>Bacilli</taxon>
        <taxon>Bacillales</taxon>
        <taxon>Paenibacillaceae</taxon>
        <taxon>Aneurinibacillus group</taxon>
        <taxon>Ammoniphilus</taxon>
    </lineage>
</organism>
<evidence type="ECO:0000313" key="9">
    <source>
        <dbReference type="EMBL" id="MBP1933912.1"/>
    </source>
</evidence>
<sequence length="368" mass="41979">MKQQQVKLGIREYVCIAFLMIGMKGTEDTPSMLFSHVQNAAWMVPLLSGGLFFIPFFLLLKTLSLFQDKNVFEVIQQLLGKYIAFFVSFIIFIMNSYAISLDTRTYTNIIRAYYFTTTPRLVLYGILMVVCVYAAKKGIQRIGSISYILIFYVALSFFIAFWLSLDDSQFASIFPIWGPGKLELLKAAPSGLGLWGEFFILTSLYSFMTSFKDFRNGTWIAFGCVVIQLSLATMLFIALFDKGLVVIGYPFHVAIRYISLGEFLPNIETLFFPIWLSAAFIRFAAFLFINALIFGHLFKIKEYQYLIPSLATIYLLIGMIPETPNDVAQLKEPLRYIAGPTFAAISIILWLTAWFKGEFKHAKNKNNM</sequence>
<feature type="transmembrane region" description="Helical" evidence="8">
    <location>
        <begin position="185"/>
        <end position="207"/>
    </location>
</feature>
<proteinExistence type="inferred from homology"/>
<evidence type="ECO:0000256" key="6">
    <source>
        <dbReference type="ARBA" id="ARBA00022989"/>
    </source>
</evidence>
<reference evidence="9 10" key="1">
    <citation type="submission" date="2021-03" db="EMBL/GenBank/DDBJ databases">
        <title>Genomic Encyclopedia of Type Strains, Phase IV (KMG-IV): sequencing the most valuable type-strain genomes for metagenomic binning, comparative biology and taxonomic classification.</title>
        <authorList>
            <person name="Goeker M."/>
        </authorList>
    </citation>
    <scope>NUCLEOTIDE SEQUENCE [LARGE SCALE GENOMIC DNA]</scope>
    <source>
        <strain evidence="9 10">DSM 24738</strain>
    </source>
</reference>
<dbReference type="PANTHER" id="PTHR34975">
    <property type="entry name" value="SPORE GERMINATION PROTEIN A2"/>
    <property type="match status" value="1"/>
</dbReference>
<feature type="transmembrane region" description="Helical" evidence="8">
    <location>
        <begin position="147"/>
        <end position="165"/>
    </location>
</feature>
<keyword evidence="4" id="KW-0309">Germination</keyword>
<feature type="transmembrane region" description="Helical" evidence="8">
    <location>
        <begin position="305"/>
        <end position="321"/>
    </location>
</feature>
<keyword evidence="7 8" id="KW-0472">Membrane</keyword>
<feature type="transmembrane region" description="Helical" evidence="8">
    <location>
        <begin position="219"/>
        <end position="240"/>
    </location>
</feature>
<comment type="similarity">
    <text evidence="2">Belongs to the amino acid-polyamine-organocation (APC) superfamily. Spore germination protein (SGP) (TC 2.A.3.9) family.</text>
</comment>
<keyword evidence="6 8" id="KW-1133">Transmembrane helix</keyword>
<feature type="transmembrane region" description="Helical" evidence="8">
    <location>
        <begin position="270"/>
        <end position="293"/>
    </location>
</feature>
<dbReference type="EMBL" id="JAGGKT010000014">
    <property type="protein sequence ID" value="MBP1933912.1"/>
    <property type="molecule type" value="Genomic_DNA"/>
</dbReference>
<evidence type="ECO:0000256" key="5">
    <source>
        <dbReference type="ARBA" id="ARBA00022692"/>
    </source>
</evidence>
<feature type="transmembrane region" description="Helical" evidence="8">
    <location>
        <begin position="40"/>
        <end position="60"/>
    </location>
</feature>
<feature type="transmembrane region" description="Helical" evidence="8">
    <location>
        <begin position="81"/>
        <end position="100"/>
    </location>
</feature>
<evidence type="ECO:0000256" key="8">
    <source>
        <dbReference type="SAM" id="Phobius"/>
    </source>
</evidence>
<gene>
    <name evidence="9" type="ORF">J2Z37_003929</name>
</gene>
<evidence type="ECO:0000256" key="1">
    <source>
        <dbReference type="ARBA" id="ARBA00004141"/>
    </source>
</evidence>
<evidence type="ECO:0000256" key="4">
    <source>
        <dbReference type="ARBA" id="ARBA00022544"/>
    </source>
</evidence>
<comment type="caution">
    <text evidence="9">The sequence shown here is derived from an EMBL/GenBank/DDBJ whole genome shotgun (WGS) entry which is preliminary data.</text>
</comment>
<dbReference type="Proteomes" id="UP001519343">
    <property type="component" value="Unassembled WGS sequence"/>
</dbReference>
<dbReference type="InterPro" id="IPR004761">
    <property type="entry name" value="Spore_GerAB"/>
</dbReference>
<name>A0ABS4GUU9_9BACL</name>
<keyword evidence="10" id="KW-1185">Reference proteome</keyword>
<feature type="transmembrane region" description="Helical" evidence="8">
    <location>
        <begin position="112"/>
        <end position="135"/>
    </location>
</feature>